<evidence type="ECO:0000313" key="14">
    <source>
        <dbReference type="EMBL" id="MCC2253745.1"/>
    </source>
</evidence>
<evidence type="ECO:0000256" key="7">
    <source>
        <dbReference type="ARBA" id="ARBA00022801"/>
    </source>
</evidence>
<evidence type="ECO:0000256" key="8">
    <source>
        <dbReference type="ARBA" id="ARBA00022833"/>
    </source>
</evidence>
<evidence type="ECO:0000259" key="13">
    <source>
        <dbReference type="PROSITE" id="PS51747"/>
    </source>
</evidence>
<dbReference type="PROSITE" id="PS00903">
    <property type="entry name" value="CYT_DCMP_DEAMINASES_1"/>
    <property type="match status" value="1"/>
</dbReference>
<dbReference type="PANTHER" id="PTHR11644:SF2">
    <property type="entry name" value="CYTIDINE DEAMINASE"/>
    <property type="match status" value="1"/>
</dbReference>
<sequence>MLDENIIFRLIGTAFEQRKFSYAPYSRFRVGAALLTENGKTYTGCNIENGAYSPGNCAERTAIFKAVSEGEKDFKAICIAGAPEGEEPHELCPPCGVCRQVMLEFCRPDFQIILAQGRKEYRIFTLEELTPLGFKLNSKKKQPEENSSTC</sequence>
<dbReference type="PANTHER" id="PTHR11644">
    <property type="entry name" value="CYTIDINE DEAMINASE"/>
    <property type="match status" value="1"/>
</dbReference>
<dbReference type="CDD" id="cd01283">
    <property type="entry name" value="cytidine_deaminase"/>
    <property type="match status" value="1"/>
</dbReference>
<comment type="catalytic activity">
    <reaction evidence="11 12">
        <text>cytidine + H2O + H(+) = uridine + NH4(+)</text>
        <dbReference type="Rhea" id="RHEA:16069"/>
        <dbReference type="ChEBI" id="CHEBI:15377"/>
        <dbReference type="ChEBI" id="CHEBI:15378"/>
        <dbReference type="ChEBI" id="CHEBI:16704"/>
        <dbReference type="ChEBI" id="CHEBI:17562"/>
        <dbReference type="ChEBI" id="CHEBI:28938"/>
        <dbReference type="EC" id="3.5.4.5"/>
    </reaction>
</comment>
<comment type="function">
    <text evidence="2 12">This enzyme scavenges exogenous and endogenous cytidine and 2'-deoxycytidine for UMP synthesis.</text>
</comment>
<keyword evidence="7 12" id="KW-0378">Hydrolase</keyword>
<evidence type="ECO:0000256" key="10">
    <source>
        <dbReference type="ARBA" id="ARBA00049252"/>
    </source>
</evidence>
<name>A0ABS8FUL4_9FIRM</name>
<dbReference type="InterPro" id="IPR016193">
    <property type="entry name" value="Cytidine_deaminase-like"/>
</dbReference>
<dbReference type="InterPro" id="IPR002125">
    <property type="entry name" value="CMP_dCMP_dom"/>
</dbReference>
<evidence type="ECO:0000256" key="1">
    <source>
        <dbReference type="ARBA" id="ARBA00001947"/>
    </source>
</evidence>
<dbReference type="Pfam" id="PF00383">
    <property type="entry name" value="dCMP_cyt_deam_1"/>
    <property type="match status" value="1"/>
</dbReference>
<evidence type="ECO:0000256" key="2">
    <source>
        <dbReference type="ARBA" id="ARBA00003949"/>
    </source>
</evidence>
<dbReference type="NCBIfam" id="NF004064">
    <property type="entry name" value="PRK05578.1"/>
    <property type="match status" value="1"/>
</dbReference>
<comment type="caution">
    <text evidence="14">The sequence shown here is derived from an EMBL/GenBank/DDBJ whole genome shotgun (WGS) entry which is preliminary data.</text>
</comment>
<evidence type="ECO:0000256" key="3">
    <source>
        <dbReference type="ARBA" id="ARBA00006576"/>
    </source>
</evidence>
<comment type="catalytic activity">
    <reaction evidence="10 12">
        <text>2'-deoxycytidine + H2O + H(+) = 2'-deoxyuridine + NH4(+)</text>
        <dbReference type="Rhea" id="RHEA:13433"/>
        <dbReference type="ChEBI" id="CHEBI:15377"/>
        <dbReference type="ChEBI" id="CHEBI:15378"/>
        <dbReference type="ChEBI" id="CHEBI:15698"/>
        <dbReference type="ChEBI" id="CHEBI:16450"/>
        <dbReference type="ChEBI" id="CHEBI:28938"/>
        <dbReference type="EC" id="3.5.4.5"/>
    </reaction>
</comment>
<evidence type="ECO:0000256" key="5">
    <source>
        <dbReference type="ARBA" id="ARBA00018266"/>
    </source>
</evidence>
<dbReference type="GO" id="GO:0004126">
    <property type="term" value="F:cytidine deaminase activity"/>
    <property type="evidence" value="ECO:0007669"/>
    <property type="project" value="UniProtKB-EC"/>
</dbReference>
<proteinExistence type="inferred from homology"/>
<dbReference type="InterPro" id="IPR006262">
    <property type="entry name" value="Cyt_deam_tetra"/>
</dbReference>
<evidence type="ECO:0000256" key="6">
    <source>
        <dbReference type="ARBA" id="ARBA00022723"/>
    </source>
</evidence>
<feature type="domain" description="CMP/dCMP-type deaminase" evidence="13">
    <location>
        <begin position="5"/>
        <end position="137"/>
    </location>
</feature>
<evidence type="ECO:0000313" key="15">
    <source>
        <dbReference type="Proteomes" id="UP001198151"/>
    </source>
</evidence>
<dbReference type="Proteomes" id="UP001198151">
    <property type="component" value="Unassembled WGS sequence"/>
</dbReference>
<dbReference type="EC" id="3.5.4.5" evidence="4 12"/>
<organism evidence="14 15">
    <name type="scientific">Ruminococcus turbiniformis</name>
    <dbReference type="NCBI Taxonomy" id="2881258"/>
    <lineage>
        <taxon>Bacteria</taxon>
        <taxon>Bacillati</taxon>
        <taxon>Bacillota</taxon>
        <taxon>Clostridia</taxon>
        <taxon>Eubacteriales</taxon>
        <taxon>Oscillospiraceae</taxon>
        <taxon>Ruminococcus</taxon>
    </lineage>
</organism>
<keyword evidence="6 12" id="KW-0479">Metal-binding</keyword>
<accession>A0ABS8FUL4</accession>
<keyword evidence="15" id="KW-1185">Reference proteome</keyword>
<dbReference type="InterPro" id="IPR016192">
    <property type="entry name" value="APOBEC/CMP_deaminase_Zn-bd"/>
</dbReference>
<comment type="similarity">
    <text evidence="3 12">Belongs to the cytidine and deoxycytidylate deaminase family.</text>
</comment>
<dbReference type="InterPro" id="IPR050202">
    <property type="entry name" value="Cyt/Deoxycyt_deaminase"/>
</dbReference>
<evidence type="ECO:0000256" key="12">
    <source>
        <dbReference type="RuleBase" id="RU364006"/>
    </source>
</evidence>
<comment type="cofactor">
    <cofactor evidence="1 12">
        <name>Zn(2+)</name>
        <dbReference type="ChEBI" id="CHEBI:29105"/>
    </cofactor>
</comment>
<dbReference type="EMBL" id="JAJEQX010000006">
    <property type="protein sequence ID" value="MCC2253745.1"/>
    <property type="molecule type" value="Genomic_DNA"/>
</dbReference>
<reference evidence="14 15" key="1">
    <citation type="submission" date="2021-10" db="EMBL/GenBank/DDBJ databases">
        <title>Anaerobic single-cell dispensing facilitates the cultivation of human gut bacteria.</title>
        <authorList>
            <person name="Afrizal A."/>
        </authorList>
    </citation>
    <scope>NUCLEOTIDE SEQUENCE [LARGE SCALE GENOMIC DNA]</scope>
    <source>
        <strain evidence="14 15">CLA-AA-H200</strain>
    </source>
</reference>
<dbReference type="Gene3D" id="3.40.140.10">
    <property type="entry name" value="Cytidine Deaminase, domain 2"/>
    <property type="match status" value="1"/>
</dbReference>
<dbReference type="SUPFAM" id="SSF53927">
    <property type="entry name" value="Cytidine deaminase-like"/>
    <property type="match status" value="1"/>
</dbReference>
<evidence type="ECO:0000256" key="9">
    <source>
        <dbReference type="ARBA" id="ARBA00032005"/>
    </source>
</evidence>
<evidence type="ECO:0000256" key="4">
    <source>
        <dbReference type="ARBA" id="ARBA00012783"/>
    </source>
</evidence>
<dbReference type="RefSeq" id="WP_227706995.1">
    <property type="nucleotide sequence ID" value="NZ_JAJEQX010000006.1"/>
</dbReference>
<dbReference type="NCBIfam" id="TIGR01354">
    <property type="entry name" value="cyt_deam_tetra"/>
    <property type="match status" value="1"/>
</dbReference>
<evidence type="ECO:0000256" key="11">
    <source>
        <dbReference type="ARBA" id="ARBA00049558"/>
    </source>
</evidence>
<protein>
    <recommendedName>
        <fullName evidence="5 12">Cytidine deaminase</fullName>
        <ecNumber evidence="4 12">3.5.4.5</ecNumber>
    </recommendedName>
    <alternativeName>
        <fullName evidence="9 12">Cytidine aminohydrolase</fullName>
    </alternativeName>
</protein>
<keyword evidence="8 12" id="KW-0862">Zinc</keyword>
<dbReference type="PROSITE" id="PS51747">
    <property type="entry name" value="CYT_DCMP_DEAMINASES_2"/>
    <property type="match status" value="1"/>
</dbReference>
<gene>
    <name evidence="14" type="primary">cdd</name>
    <name evidence="14" type="ORF">LKD70_04730</name>
</gene>